<feature type="domain" description="ATP-grasp" evidence="5">
    <location>
        <begin position="126"/>
        <end position="316"/>
    </location>
</feature>
<accession>A0ABQ2TNY6</accession>
<keyword evidence="3 4" id="KW-0067">ATP-binding</keyword>
<dbReference type="InterPro" id="IPR013815">
    <property type="entry name" value="ATP_grasp_subdomain_1"/>
</dbReference>
<dbReference type="Gene3D" id="3.30.470.20">
    <property type="entry name" value="ATP-grasp fold, B domain"/>
    <property type="match status" value="1"/>
</dbReference>
<dbReference type="Proteomes" id="UP000659767">
    <property type="component" value="Unassembled WGS sequence"/>
</dbReference>
<dbReference type="EMBL" id="BMSZ01000030">
    <property type="protein sequence ID" value="GGS82209.1"/>
    <property type="molecule type" value="Genomic_DNA"/>
</dbReference>
<evidence type="ECO:0000256" key="1">
    <source>
        <dbReference type="ARBA" id="ARBA00022598"/>
    </source>
</evidence>
<dbReference type="PANTHER" id="PTHR43585:SF2">
    <property type="entry name" value="ATP-GRASP ENZYME FSQD"/>
    <property type="match status" value="1"/>
</dbReference>
<keyword evidence="2 4" id="KW-0547">Nucleotide-binding</keyword>
<gene>
    <name evidence="6" type="ORF">GCM10010253_66050</name>
</gene>
<dbReference type="SUPFAM" id="SSF56059">
    <property type="entry name" value="Glutathione synthetase ATP-binding domain-like"/>
    <property type="match status" value="1"/>
</dbReference>
<dbReference type="PANTHER" id="PTHR43585">
    <property type="entry name" value="FUMIPYRROLE BIOSYNTHESIS PROTEIN C"/>
    <property type="match status" value="1"/>
</dbReference>
<dbReference type="RefSeq" id="WP_199889825.1">
    <property type="nucleotide sequence ID" value="NZ_BMSZ01000030.1"/>
</dbReference>
<comment type="caution">
    <text evidence="6">The sequence shown here is derived from an EMBL/GenBank/DDBJ whole genome shotgun (WGS) entry which is preliminary data.</text>
</comment>
<protein>
    <recommendedName>
        <fullName evidence="5">ATP-grasp domain-containing protein</fullName>
    </recommendedName>
</protein>
<evidence type="ECO:0000313" key="6">
    <source>
        <dbReference type="EMBL" id="GGS82209.1"/>
    </source>
</evidence>
<dbReference type="Pfam" id="PF13535">
    <property type="entry name" value="ATP-grasp_4"/>
    <property type="match status" value="1"/>
</dbReference>
<organism evidence="6 7">
    <name type="scientific">Streptomyces badius</name>
    <dbReference type="NCBI Taxonomy" id="1941"/>
    <lineage>
        <taxon>Bacteria</taxon>
        <taxon>Bacillati</taxon>
        <taxon>Actinomycetota</taxon>
        <taxon>Actinomycetes</taxon>
        <taxon>Kitasatosporales</taxon>
        <taxon>Streptomycetaceae</taxon>
        <taxon>Streptomyces</taxon>
    </lineage>
</organism>
<dbReference type="InterPro" id="IPR011761">
    <property type="entry name" value="ATP-grasp"/>
</dbReference>
<evidence type="ECO:0000313" key="7">
    <source>
        <dbReference type="Proteomes" id="UP000659767"/>
    </source>
</evidence>
<keyword evidence="1" id="KW-0436">Ligase</keyword>
<evidence type="ECO:0000259" key="5">
    <source>
        <dbReference type="PROSITE" id="PS50975"/>
    </source>
</evidence>
<dbReference type="PROSITE" id="PS50975">
    <property type="entry name" value="ATP_GRASP"/>
    <property type="match status" value="1"/>
</dbReference>
<sequence length="421" mass="45890">MHIVIVNRWPRFTDGVRWDHELTRYEEFVDHTAHQVSYVVDPAGATGVRAGREQIAAQVVVADISSFDEVSAAVATVVDEVGRPVDRILTLSEFTLDTVARVRQAHGIPGPTPEDVAVYRNKVRMKELLAAAGLRTPRFAPCEDVEQTVSFARSCGYPVIVKPVDGAGSIGVHRVADEEELRALWAGQSLHGSEIEEFISGTVHHVDGFADADGKVVFQVVSRYLNDCLSFQNGTPLGSVVMQSSAVRDRIEDFARDCVGALDMRGMPFHLELFVTPAQELVFLEVAGRVGGSEVPYVIHKLFGVNLFELWLRHLSGDPLPAVAPKDGDPSGGWLIMPKPQHLPAEVVTSSSMRASVNSVWRELVPAQGQVLEASGGYDSLQSGRFIVVHDSESGAEADMRRLMADFRIELAGHPQSAPAQ</sequence>
<name>A0ABQ2TNY6_STRBA</name>
<keyword evidence="7" id="KW-1185">Reference proteome</keyword>
<proteinExistence type="predicted"/>
<evidence type="ECO:0000256" key="4">
    <source>
        <dbReference type="PROSITE-ProRule" id="PRU00409"/>
    </source>
</evidence>
<dbReference type="Gene3D" id="3.30.1490.20">
    <property type="entry name" value="ATP-grasp fold, A domain"/>
    <property type="match status" value="1"/>
</dbReference>
<evidence type="ECO:0000256" key="3">
    <source>
        <dbReference type="ARBA" id="ARBA00022840"/>
    </source>
</evidence>
<reference evidence="7" key="1">
    <citation type="journal article" date="2019" name="Int. J. Syst. Evol. Microbiol.">
        <title>The Global Catalogue of Microorganisms (GCM) 10K type strain sequencing project: providing services to taxonomists for standard genome sequencing and annotation.</title>
        <authorList>
            <consortium name="The Broad Institute Genomics Platform"/>
            <consortium name="The Broad Institute Genome Sequencing Center for Infectious Disease"/>
            <person name="Wu L."/>
            <person name="Ma J."/>
        </authorList>
    </citation>
    <scope>NUCLEOTIDE SEQUENCE [LARGE SCALE GENOMIC DNA]</scope>
    <source>
        <strain evidence="7">JCM 4350</strain>
    </source>
</reference>
<evidence type="ECO:0000256" key="2">
    <source>
        <dbReference type="ARBA" id="ARBA00022741"/>
    </source>
</evidence>
<dbReference type="InterPro" id="IPR052032">
    <property type="entry name" value="ATP-dep_AA_Ligase"/>
</dbReference>
<dbReference type="Gene3D" id="3.40.50.20">
    <property type="match status" value="1"/>
</dbReference>